<dbReference type="CDD" id="cd06170">
    <property type="entry name" value="LuxR_C_like"/>
    <property type="match status" value="1"/>
</dbReference>
<accession>A0ABP8ZDN4</accession>
<dbReference type="InterPro" id="IPR041664">
    <property type="entry name" value="AAA_16"/>
</dbReference>
<dbReference type="Gene3D" id="1.10.10.10">
    <property type="entry name" value="Winged helix-like DNA-binding domain superfamily/Winged helix DNA-binding domain"/>
    <property type="match status" value="1"/>
</dbReference>
<evidence type="ECO:0000259" key="3">
    <source>
        <dbReference type="PROSITE" id="PS50043"/>
    </source>
</evidence>
<protein>
    <submittedName>
        <fullName evidence="4">LuxR family transcriptional regulator</fullName>
    </submittedName>
</protein>
<keyword evidence="1" id="KW-0547">Nucleotide-binding</keyword>
<dbReference type="InterPro" id="IPR003593">
    <property type="entry name" value="AAA+_ATPase"/>
</dbReference>
<evidence type="ECO:0000256" key="1">
    <source>
        <dbReference type="ARBA" id="ARBA00022741"/>
    </source>
</evidence>
<dbReference type="EMBL" id="BAABLP010000006">
    <property type="protein sequence ID" value="GAA4753589.1"/>
    <property type="molecule type" value="Genomic_DNA"/>
</dbReference>
<evidence type="ECO:0000313" key="5">
    <source>
        <dbReference type="Proteomes" id="UP001500121"/>
    </source>
</evidence>
<dbReference type="InterPro" id="IPR011990">
    <property type="entry name" value="TPR-like_helical_dom_sf"/>
</dbReference>
<name>A0ABP8ZDN4_9MICO</name>
<dbReference type="InterPro" id="IPR036388">
    <property type="entry name" value="WH-like_DNA-bd_sf"/>
</dbReference>
<keyword evidence="5" id="KW-1185">Reference proteome</keyword>
<dbReference type="PROSITE" id="PS50043">
    <property type="entry name" value="HTH_LUXR_2"/>
    <property type="match status" value="1"/>
</dbReference>
<dbReference type="InterPro" id="IPR000792">
    <property type="entry name" value="Tscrpt_reg_LuxR_C"/>
</dbReference>
<dbReference type="Pfam" id="PF13191">
    <property type="entry name" value="AAA_16"/>
    <property type="match status" value="1"/>
</dbReference>
<dbReference type="SMART" id="SM00382">
    <property type="entry name" value="AAA"/>
    <property type="match status" value="1"/>
</dbReference>
<dbReference type="SMART" id="SM00421">
    <property type="entry name" value="HTH_LUXR"/>
    <property type="match status" value="1"/>
</dbReference>
<dbReference type="Gene3D" id="1.25.40.10">
    <property type="entry name" value="Tetratricopeptide repeat domain"/>
    <property type="match status" value="1"/>
</dbReference>
<feature type="domain" description="HTH luxR-type" evidence="3">
    <location>
        <begin position="796"/>
        <end position="861"/>
    </location>
</feature>
<dbReference type="SUPFAM" id="SSF52540">
    <property type="entry name" value="P-loop containing nucleoside triphosphate hydrolases"/>
    <property type="match status" value="1"/>
</dbReference>
<keyword evidence="2" id="KW-0067">ATP-binding</keyword>
<evidence type="ECO:0000313" key="4">
    <source>
        <dbReference type="EMBL" id="GAA4753589.1"/>
    </source>
</evidence>
<dbReference type="RefSeq" id="WP_345481931.1">
    <property type="nucleotide sequence ID" value="NZ_BAABLP010000006.1"/>
</dbReference>
<dbReference type="InterPro" id="IPR027417">
    <property type="entry name" value="P-loop_NTPase"/>
</dbReference>
<evidence type="ECO:0000256" key="2">
    <source>
        <dbReference type="ARBA" id="ARBA00022840"/>
    </source>
</evidence>
<proteinExistence type="predicted"/>
<reference evidence="5" key="1">
    <citation type="journal article" date="2019" name="Int. J. Syst. Evol. Microbiol.">
        <title>The Global Catalogue of Microorganisms (GCM) 10K type strain sequencing project: providing services to taxonomists for standard genome sequencing and annotation.</title>
        <authorList>
            <consortium name="The Broad Institute Genomics Platform"/>
            <consortium name="The Broad Institute Genome Sequencing Center for Infectious Disease"/>
            <person name="Wu L."/>
            <person name="Ma J."/>
        </authorList>
    </citation>
    <scope>NUCLEOTIDE SEQUENCE [LARGE SCALE GENOMIC DNA]</scope>
    <source>
        <strain evidence="5">JCM 19015</strain>
    </source>
</reference>
<comment type="caution">
    <text evidence="4">The sequence shown here is derived from an EMBL/GenBank/DDBJ whole genome shotgun (WGS) entry which is preliminary data.</text>
</comment>
<dbReference type="Pfam" id="PF00196">
    <property type="entry name" value="GerE"/>
    <property type="match status" value="1"/>
</dbReference>
<dbReference type="PANTHER" id="PTHR16305">
    <property type="entry name" value="TESTICULAR SOLUBLE ADENYLYL CYCLASE"/>
    <property type="match status" value="1"/>
</dbReference>
<sequence>MSLSTTALVGRTSVLDAVVNRAAEGRSTVLSGPTGVGRTRLLGEAAARLERSGVRVVRLTATASASSVPFGVFLGLLDHATIVRIGAEEALGRAALVRAGVLALEPRALLIDEASLLDPGSAAFLLELARGSTAVVLTVTTGRRVPDAIRTLVDEGLAAAIRLEALDTAGVAGLAAGVLGGPVDAALTAALIEVAEGSPSATQEVLRAAQRADAVRHTDGLWRLHGDLPAPVAARRRAAAEFLEAPPEEQDWLCAVAVADEIADDLGELLCTDAVADRLTRAGWTVHDDRVRATRMRRAAQTEGVLEAAGPRQRRSTVRRLLTASARLGRPLTDRERIAHGAWRLELGEELPAATALELGALTSLADPALAERFLRHAVATGGGAPAEVALAEHLKRTNRLDEAEQLLGTTATVDGDRHSADDVARVLAYVSGFGARRGAQALAALDAHMLANGEHPDLLAVRGGLLWYEMRYVEALPALEQLRRGPAGFAAVFAAMQEVLVRIELGDAVGAQQVVEQMRGPSLQTVGAIPEGPVMFDWMSARVPAVVALDLPAAEPIAVRNYARMLETGMHAVRTPFAHLLGVIRTLQGEVDTAVHLLREAEGLPGIWRDSFLPVILADLAVALVRAGDLAGAAAALERASSGAVSTSQQGRLRLAEAELQEARGDADGAIALARGVADRARDAGALVEQWEALFAAMRFGDEGAAEALLDLQPLPGIARGLQQEHARALPALDLLELDAVARRYWALGLRCCAIETLTSTIRLRVERELPTTAAAERLAQWTAEVPALRHRRTGIDASTTLTSREREVVALAARGLPDRGVAEALGISVRTAQTHLARAFTKLGVHRRSELAALLDDGA</sequence>
<dbReference type="Gene3D" id="3.40.50.300">
    <property type="entry name" value="P-loop containing nucleotide triphosphate hydrolases"/>
    <property type="match status" value="1"/>
</dbReference>
<dbReference type="InterPro" id="IPR016032">
    <property type="entry name" value="Sig_transdc_resp-reg_C-effctor"/>
</dbReference>
<dbReference type="PRINTS" id="PR00038">
    <property type="entry name" value="HTHLUXR"/>
</dbReference>
<dbReference type="PANTHER" id="PTHR16305:SF35">
    <property type="entry name" value="TRANSCRIPTIONAL ACTIVATOR DOMAIN"/>
    <property type="match status" value="1"/>
</dbReference>
<organism evidence="4 5">
    <name type="scientific">Amnibacterium soli</name>
    <dbReference type="NCBI Taxonomy" id="1282736"/>
    <lineage>
        <taxon>Bacteria</taxon>
        <taxon>Bacillati</taxon>
        <taxon>Actinomycetota</taxon>
        <taxon>Actinomycetes</taxon>
        <taxon>Micrococcales</taxon>
        <taxon>Microbacteriaceae</taxon>
        <taxon>Amnibacterium</taxon>
    </lineage>
</organism>
<dbReference type="Proteomes" id="UP001500121">
    <property type="component" value="Unassembled WGS sequence"/>
</dbReference>
<gene>
    <name evidence="4" type="ORF">GCM10025783_28110</name>
</gene>
<dbReference type="SUPFAM" id="SSF46894">
    <property type="entry name" value="C-terminal effector domain of the bipartite response regulators"/>
    <property type="match status" value="1"/>
</dbReference>